<keyword evidence="2" id="KW-1133">Transmembrane helix</keyword>
<protein>
    <submittedName>
        <fullName evidence="3">Uncharacterized protein</fullName>
    </submittedName>
</protein>
<evidence type="ECO:0000256" key="2">
    <source>
        <dbReference type="SAM" id="Phobius"/>
    </source>
</evidence>
<feature type="transmembrane region" description="Helical" evidence="2">
    <location>
        <begin position="78"/>
        <end position="97"/>
    </location>
</feature>
<keyword evidence="4" id="KW-1185">Reference proteome</keyword>
<name>A0A843X8F8_COLES</name>
<evidence type="ECO:0000313" key="3">
    <source>
        <dbReference type="EMBL" id="MQM15601.1"/>
    </source>
</evidence>
<proteinExistence type="predicted"/>
<comment type="caution">
    <text evidence="3">The sequence shown here is derived from an EMBL/GenBank/DDBJ whole genome shotgun (WGS) entry which is preliminary data.</text>
</comment>
<feature type="non-terminal residue" evidence="3">
    <location>
        <position position="107"/>
    </location>
</feature>
<sequence length="107" mass="11480">VPTVAPATRQHRHPRHQIAPLTPLRSDNTVVAPAVAQSPPSSSDPVAVVAVGSGEFTPPPPRVPGMYISICKYLYSHYLYILFMAYILVTTVGPSSVPPPVAVCMYI</sequence>
<dbReference type="Proteomes" id="UP000652761">
    <property type="component" value="Unassembled WGS sequence"/>
</dbReference>
<reference evidence="3" key="1">
    <citation type="submission" date="2017-07" db="EMBL/GenBank/DDBJ databases">
        <title>Taro Niue Genome Assembly and Annotation.</title>
        <authorList>
            <person name="Atibalentja N."/>
            <person name="Keating K."/>
            <person name="Fields C.J."/>
        </authorList>
    </citation>
    <scope>NUCLEOTIDE SEQUENCE</scope>
    <source>
        <strain evidence="3">Niue_2</strain>
        <tissue evidence="3">Leaf</tissue>
    </source>
</reference>
<dbReference type="AlphaFoldDB" id="A0A843X8F8"/>
<keyword evidence="2" id="KW-0812">Transmembrane</keyword>
<dbReference type="EMBL" id="NMUH01006599">
    <property type="protein sequence ID" value="MQM15601.1"/>
    <property type="molecule type" value="Genomic_DNA"/>
</dbReference>
<evidence type="ECO:0000256" key="1">
    <source>
        <dbReference type="SAM" id="MobiDB-lite"/>
    </source>
</evidence>
<accession>A0A843X8F8</accession>
<evidence type="ECO:0000313" key="4">
    <source>
        <dbReference type="Proteomes" id="UP000652761"/>
    </source>
</evidence>
<feature type="region of interest" description="Disordered" evidence="1">
    <location>
        <begin position="1"/>
        <end position="20"/>
    </location>
</feature>
<gene>
    <name evidence="3" type="ORF">Taro_048548</name>
</gene>
<keyword evidence="2" id="KW-0472">Membrane</keyword>
<organism evidence="3 4">
    <name type="scientific">Colocasia esculenta</name>
    <name type="common">Wild taro</name>
    <name type="synonym">Arum esculentum</name>
    <dbReference type="NCBI Taxonomy" id="4460"/>
    <lineage>
        <taxon>Eukaryota</taxon>
        <taxon>Viridiplantae</taxon>
        <taxon>Streptophyta</taxon>
        <taxon>Embryophyta</taxon>
        <taxon>Tracheophyta</taxon>
        <taxon>Spermatophyta</taxon>
        <taxon>Magnoliopsida</taxon>
        <taxon>Liliopsida</taxon>
        <taxon>Araceae</taxon>
        <taxon>Aroideae</taxon>
        <taxon>Colocasieae</taxon>
        <taxon>Colocasia</taxon>
    </lineage>
</organism>